<dbReference type="InterPro" id="IPR036047">
    <property type="entry name" value="F-box-like_dom_sf"/>
</dbReference>
<dbReference type="SUPFAM" id="SSF81901">
    <property type="entry name" value="HCP-like"/>
    <property type="match status" value="1"/>
</dbReference>
<evidence type="ECO:0000256" key="1">
    <source>
        <dbReference type="ARBA" id="ARBA00022723"/>
    </source>
</evidence>
<dbReference type="InterPro" id="IPR044508">
    <property type="entry name" value="At5g50450/At1g67340-like"/>
</dbReference>
<reference evidence="8" key="2">
    <citation type="submission" date="2025-08" db="UniProtKB">
        <authorList>
            <consortium name="RefSeq"/>
        </authorList>
    </citation>
    <scope>IDENTIFICATION</scope>
    <source>
        <tissue evidence="8">Leaf</tissue>
    </source>
</reference>
<evidence type="ECO:0000256" key="3">
    <source>
        <dbReference type="ARBA" id="ARBA00022833"/>
    </source>
</evidence>
<name>A0ABM3QP61_SPIOL</name>
<dbReference type="GeneID" id="110787267"/>
<evidence type="ECO:0000313" key="7">
    <source>
        <dbReference type="Proteomes" id="UP000813463"/>
    </source>
</evidence>
<dbReference type="Gene3D" id="1.25.40.10">
    <property type="entry name" value="Tetratricopeptide repeat domain"/>
    <property type="match status" value="1"/>
</dbReference>
<dbReference type="PANTHER" id="PTHR46758:SF2">
    <property type="entry name" value="OJ1485_B09.11 PROTEIN"/>
    <property type="match status" value="1"/>
</dbReference>
<proteinExistence type="predicted"/>
<dbReference type="PROSITE" id="PS50865">
    <property type="entry name" value="ZF_MYND_2"/>
    <property type="match status" value="1"/>
</dbReference>
<accession>A0ABM3QP61</accession>
<dbReference type="PANTHER" id="PTHR46758">
    <property type="entry name" value="MYND DOMAIN-CONTAINING"/>
    <property type="match status" value="1"/>
</dbReference>
<gene>
    <name evidence="8" type="primary">LOC110787267</name>
</gene>
<feature type="region of interest" description="Disordered" evidence="5">
    <location>
        <begin position="1"/>
        <end position="21"/>
    </location>
</feature>
<dbReference type="RefSeq" id="XP_056685148.1">
    <property type="nucleotide sequence ID" value="XM_056829170.1"/>
</dbReference>
<dbReference type="InterPro" id="IPR011990">
    <property type="entry name" value="TPR-like_helical_dom_sf"/>
</dbReference>
<dbReference type="Proteomes" id="UP000813463">
    <property type="component" value="Chromosome 5"/>
</dbReference>
<keyword evidence="3" id="KW-0862">Zinc</keyword>
<dbReference type="InterPro" id="IPR002893">
    <property type="entry name" value="Znf_MYND"/>
</dbReference>
<sequence>MNLRKKLRVSPDFEEKSEPFEKLPVSPDFEEKSEPFEKLLDDLVICILSKLCSSSSSPSHFISALLVCKRFNQLGMNKLVLSNACSKVFDIRARNWSESAHRFLKLCVHGGSIEACYFLGMVRFYCMRDRGGGASLMAKAAIKSHAQALYSLAVIQFNGSGGAKSDRDIRAGIALSARAANFCHVGALRDLAHCLKNGYGIKQNKDKGRRLLFRASVRELSSVLRRVGSHGKIQKRHTTGGFGLGFGSDFLSLLEPNPDPASRFLVEWFKLNEGELGPGLKLCSYSGCGRPETRPYEFRRCSVCGVVNYCSRGCQTLDWKAGHKVECSPVGADQWGDMDPNLDGPDIDHNEVG</sequence>
<feature type="domain" description="MYND-type" evidence="6">
    <location>
        <begin position="285"/>
        <end position="327"/>
    </location>
</feature>
<evidence type="ECO:0000256" key="5">
    <source>
        <dbReference type="SAM" id="MobiDB-lite"/>
    </source>
</evidence>
<evidence type="ECO:0000256" key="2">
    <source>
        <dbReference type="ARBA" id="ARBA00022771"/>
    </source>
</evidence>
<organism evidence="7 8">
    <name type="scientific">Spinacia oleracea</name>
    <name type="common">Spinach</name>
    <dbReference type="NCBI Taxonomy" id="3562"/>
    <lineage>
        <taxon>Eukaryota</taxon>
        <taxon>Viridiplantae</taxon>
        <taxon>Streptophyta</taxon>
        <taxon>Embryophyta</taxon>
        <taxon>Tracheophyta</taxon>
        <taxon>Spermatophyta</taxon>
        <taxon>Magnoliopsida</taxon>
        <taxon>eudicotyledons</taxon>
        <taxon>Gunneridae</taxon>
        <taxon>Pentapetalae</taxon>
        <taxon>Caryophyllales</taxon>
        <taxon>Chenopodiaceae</taxon>
        <taxon>Chenopodioideae</taxon>
        <taxon>Anserineae</taxon>
        <taxon>Spinacia</taxon>
    </lineage>
</organism>
<reference evidence="7" key="1">
    <citation type="journal article" date="2021" name="Nat. Commun.">
        <title>Genomic analyses provide insights into spinach domestication and the genetic basis of agronomic traits.</title>
        <authorList>
            <person name="Cai X."/>
            <person name="Sun X."/>
            <person name="Xu C."/>
            <person name="Sun H."/>
            <person name="Wang X."/>
            <person name="Ge C."/>
            <person name="Zhang Z."/>
            <person name="Wang Q."/>
            <person name="Fei Z."/>
            <person name="Jiao C."/>
            <person name="Wang Q."/>
        </authorList>
    </citation>
    <scope>NUCLEOTIDE SEQUENCE [LARGE SCALE GENOMIC DNA]</scope>
    <source>
        <strain evidence="7">cv. Varoflay</strain>
    </source>
</reference>
<evidence type="ECO:0000256" key="4">
    <source>
        <dbReference type="PROSITE-ProRule" id="PRU00134"/>
    </source>
</evidence>
<dbReference type="InterPro" id="IPR057136">
    <property type="entry name" value="At2g35280_TPR_dom"/>
</dbReference>
<keyword evidence="1" id="KW-0479">Metal-binding</keyword>
<keyword evidence="2 4" id="KW-0863">Zinc-finger</keyword>
<evidence type="ECO:0000259" key="6">
    <source>
        <dbReference type="PROSITE" id="PS50865"/>
    </source>
</evidence>
<dbReference type="SUPFAM" id="SSF81383">
    <property type="entry name" value="F-box domain"/>
    <property type="match status" value="1"/>
</dbReference>
<evidence type="ECO:0000313" key="8">
    <source>
        <dbReference type="RefSeq" id="XP_056685148.1"/>
    </source>
</evidence>
<dbReference type="Gene3D" id="6.10.140.2220">
    <property type="match status" value="1"/>
</dbReference>
<dbReference type="Pfam" id="PF23310">
    <property type="entry name" value="TPR_27"/>
    <property type="match status" value="1"/>
</dbReference>
<feature type="compositionally biased region" description="Basic and acidic residues" evidence="5">
    <location>
        <begin position="9"/>
        <end position="21"/>
    </location>
</feature>
<keyword evidence="7" id="KW-1185">Reference proteome</keyword>
<dbReference type="Pfam" id="PF01753">
    <property type="entry name" value="zf-MYND"/>
    <property type="match status" value="1"/>
</dbReference>
<protein>
    <submittedName>
        <fullName evidence="8">F-box protein At5g50450 isoform X1</fullName>
    </submittedName>
</protein>
<dbReference type="SUPFAM" id="SSF144232">
    <property type="entry name" value="HIT/MYND zinc finger-like"/>
    <property type="match status" value="1"/>
</dbReference>